<dbReference type="PANTHER" id="PTHR21634">
    <property type="entry name" value="RE13835P"/>
    <property type="match status" value="1"/>
</dbReference>
<feature type="region of interest" description="Disordered" evidence="1">
    <location>
        <begin position="816"/>
        <end position="905"/>
    </location>
</feature>
<feature type="region of interest" description="Disordered" evidence="1">
    <location>
        <begin position="230"/>
        <end position="285"/>
    </location>
</feature>
<feature type="domain" description="Folliculin-interacting protein N-terminal" evidence="2">
    <location>
        <begin position="88"/>
        <end position="232"/>
    </location>
</feature>
<organism evidence="3 4">
    <name type="scientific">Hypocrea jecorina (strain ATCC 56765 / BCRC 32924 / NRRL 11460 / Rut C-30)</name>
    <name type="common">Trichoderma reesei</name>
    <dbReference type="NCBI Taxonomy" id="1344414"/>
    <lineage>
        <taxon>Eukaryota</taxon>
        <taxon>Fungi</taxon>
        <taxon>Dikarya</taxon>
        <taxon>Ascomycota</taxon>
        <taxon>Pezizomycotina</taxon>
        <taxon>Sordariomycetes</taxon>
        <taxon>Hypocreomycetidae</taxon>
        <taxon>Hypocreales</taxon>
        <taxon>Hypocreaceae</taxon>
        <taxon>Trichoderma</taxon>
    </lineage>
</organism>
<dbReference type="PANTHER" id="PTHR21634:SF9">
    <property type="entry name" value="RE13835P"/>
    <property type="match status" value="1"/>
</dbReference>
<dbReference type="GO" id="GO:0051087">
    <property type="term" value="F:protein-folding chaperone binding"/>
    <property type="evidence" value="ECO:0007669"/>
    <property type="project" value="TreeGrafter"/>
</dbReference>
<evidence type="ECO:0000259" key="2">
    <source>
        <dbReference type="Pfam" id="PF14636"/>
    </source>
</evidence>
<feature type="compositionally biased region" description="Basic and acidic residues" evidence="1">
    <location>
        <begin position="475"/>
        <end position="484"/>
    </location>
</feature>
<feature type="region of interest" description="Disordered" evidence="1">
    <location>
        <begin position="666"/>
        <end position="799"/>
    </location>
</feature>
<feature type="region of interest" description="Disordered" evidence="1">
    <location>
        <begin position="303"/>
        <end position="344"/>
    </location>
</feature>
<feature type="compositionally biased region" description="Polar residues" evidence="1">
    <location>
        <begin position="146"/>
        <end position="166"/>
    </location>
</feature>
<accession>A0A024SKE8</accession>
<feature type="compositionally biased region" description="Polar residues" evidence="1">
    <location>
        <begin position="816"/>
        <end position="825"/>
    </location>
</feature>
<dbReference type="KEGG" id="trr:M419DRAFT_70929"/>
<feature type="compositionally biased region" description="Polar residues" evidence="1">
    <location>
        <begin position="679"/>
        <end position="703"/>
    </location>
</feature>
<dbReference type="EMBL" id="KI911140">
    <property type="protein sequence ID" value="ETS05408.1"/>
    <property type="molecule type" value="Genomic_DNA"/>
</dbReference>
<feature type="compositionally biased region" description="Low complexity" evidence="1">
    <location>
        <begin position="240"/>
        <end position="266"/>
    </location>
</feature>
<proteinExistence type="predicted"/>
<dbReference type="Proteomes" id="UP000024376">
    <property type="component" value="Unassembled WGS sequence"/>
</dbReference>
<gene>
    <name evidence="3" type="ORF">M419DRAFT_70929</name>
</gene>
<feature type="region of interest" description="Disordered" evidence="1">
    <location>
        <begin position="454"/>
        <end position="489"/>
    </location>
</feature>
<dbReference type="Pfam" id="PF14636">
    <property type="entry name" value="FNIP_N"/>
    <property type="match status" value="1"/>
</dbReference>
<evidence type="ECO:0000313" key="4">
    <source>
        <dbReference type="Proteomes" id="UP000024376"/>
    </source>
</evidence>
<feature type="compositionally biased region" description="Polar residues" evidence="1">
    <location>
        <begin position="731"/>
        <end position="754"/>
    </location>
</feature>
<feature type="compositionally biased region" description="Basic residues" evidence="1">
    <location>
        <begin position="332"/>
        <end position="342"/>
    </location>
</feature>
<feature type="region of interest" description="Disordered" evidence="1">
    <location>
        <begin position="112"/>
        <end position="190"/>
    </location>
</feature>
<reference evidence="4" key="1">
    <citation type="journal article" date="2013" name="Ind. Biotechnol.">
        <title>Comparative genomics analysis of Trichoderma reesei strains.</title>
        <authorList>
            <person name="Koike H."/>
            <person name="Aerts A."/>
            <person name="LaButti K."/>
            <person name="Grigoriev I.V."/>
            <person name="Baker S.E."/>
        </authorList>
    </citation>
    <scope>NUCLEOTIDE SEQUENCE [LARGE SCALE GENOMIC DNA]</scope>
    <source>
        <strain evidence="4">ATCC 56765 / BCRC 32924 / NRRL 11460 / Rut C-30</strain>
    </source>
</reference>
<evidence type="ECO:0000313" key="3">
    <source>
        <dbReference type="EMBL" id="ETS05408.1"/>
    </source>
</evidence>
<name>A0A024SKE8_HYPJR</name>
<dbReference type="InterPro" id="IPR028084">
    <property type="entry name" value="FNIP_N_dom"/>
</dbReference>
<dbReference type="GO" id="GO:0005737">
    <property type="term" value="C:cytoplasm"/>
    <property type="evidence" value="ECO:0007669"/>
    <property type="project" value="TreeGrafter"/>
</dbReference>
<sequence length="1200" mass="130125">MLGRLLHLGSGGQSTGPLPSNNGSRPILSLESVQEDSHTRNLLFPDAQDLYQHRNDQVFPFFTAPAASSASPANAFDYNDDLELDVKDVRVIIMQDALGPTNASLLFDSHPLPESAASSERHSTAAAAAAAATPDAKRTAAFSPRKGSQSQAPRPTVTHTDGSQFRQGAFDRRASVHSRSHSFGETDGQRAAREYREELATFSSCIFGNSELMAYKGTSTKVHVVPAEPRAPDHASSMFGDGRSSIGRAAGRSSKLSQSYSSQTVSPTNPPLPTGASTPRQSDRKKVLITRLFPVTLAADDLDSSVTPPSRYSDDNGGGFPFPPTGDEATLKKKKPQPKQRRTPMYAVVLVVQLPPSPSRISSAVPPKPAFRESGSYNDQELFSSSYSSTRMSGWNMSGSGLYGETTDSSFSIDVEDRIDSLTKHWDIIMRTLTHLQSVVAFRLHTMLKQTDMASPGPYSASWATVGSRRPSLTADRRSDEPRAKPPKGTTKLVSLLPNCLSDDVHIASEVGLARSRIVMGLSASRVVTGQGRWGIWRDEAIWTCKWAVGLSQGFFLHTLLTGFLATHVDWLQALSSPTYRRRAQLRKQNQNEDDLSLPARTIVVSDDKMAARRIIFLLSAFLPANQHAHGPRVHRPSTSASVGAFSNSPPTYVVPVVREESLRRKINRRTGFGRASHSRTASQSTRGGAVSSQTGHLNAADQSSHHRRASDAASIRTAGLPIPGHELMSRKSSVATSTIVQDSTTPHFSTIQRADSLRWRRPGSSGSAAADDLKRSLKRGESGGGVNPRPPSQGLRWGSIMSGLWSARRRESIDSGSTYSQASDLRSPIKTGFSQPNKLTDMVRELSLSEEGPEGPERRTGNLRRSSNARELDVAKESVERGRKSFTQLDRTPDPTGAFESPVKTSINADDGVIDVDVPFPDYIASFESAISSPSSSGYLSTPGLPGLDSFEQTGRIAIDGDLPLNAAGWLNRFHRDFILQGLSPQEGLIDEVKAALKAEPTPVVAPTTPDDVAERWVDVSTALIADTTTDSIVRITYRRLVKPRPEAEKPVIGGAVTTPSFSAHEAMLGEEWLEETVSVPDDNLAEALEKVIHLMPDSSKEHSSASSQVHVEVLDPLERAGSTMPDSLSEVTQTPEAPVQIPRIKCKTVVLSALEDTIREVIDQDDGNSFGRKQQGPANESLLRKAVRQWASRLDSSE</sequence>
<dbReference type="GO" id="GO:0042030">
    <property type="term" value="F:ATPase inhibitor activity"/>
    <property type="evidence" value="ECO:0007669"/>
    <property type="project" value="TreeGrafter"/>
</dbReference>
<protein>
    <recommendedName>
        <fullName evidence="2">Folliculin-interacting protein N-terminal domain-containing protein</fullName>
    </recommendedName>
</protein>
<feature type="compositionally biased region" description="Low complexity" evidence="1">
    <location>
        <begin position="124"/>
        <end position="134"/>
    </location>
</feature>
<dbReference type="HOGENOM" id="CLU_007239_0_0_1"/>
<dbReference type="AlphaFoldDB" id="A0A024SKE8"/>
<feature type="compositionally biased region" description="Basic and acidic residues" evidence="1">
    <location>
        <begin position="869"/>
        <end position="884"/>
    </location>
</feature>
<dbReference type="OrthoDB" id="5428015at2759"/>
<evidence type="ECO:0000256" key="1">
    <source>
        <dbReference type="SAM" id="MobiDB-lite"/>
    </source>
</evidence>
<feature type="compositionally biased region" description="Basic and acidic residues" evidence="1">
    <location>
        <begin position="772"/>
        <end position="782"/>
    </location>
</feature>